<dbReference type="AlphaFoldDB" id="A0A6C0F7G6"/>
<organism evidence="1">
    <name type="scientific">viral metagenome</name>
    <dbReference type="NCBI Taxonomy" id="1070528"/>
    <lineage>
        <taxon>unclassified sequences</taxon>
        <taxon>metagenomes</taxon>
        <taxon>organismal metagenomes</taxon>
    </lineage>
</organism>
<protein>
    <submittedName>
        <fullName evidence="1">Uncharacterized protein</fullName>
    </submittedName>
</protein>
<sequence length="121" mass="14189">MSELFLNDITTLSAALDAKLHAKRVYDTRRVFQGIDVLSGGQYNDTTESADITEEEIIELAIQRKCSVIHRRGPGCVWYLKGHDKTPEEVDEDIRRHIQRRDTDERYRHDYKNICVWVLKL</sequence>
<reference evidence="1" key="1">
    <citation type="journal article" date="2020" name="Nature">
        <title>Giant virus diversity and host interactions through global metagenomics.</title>
        <authorList>
            <person name="Schulz F."/>
            <person name="Roux S."/>
            <person name="Paez-Espino D."/>
            <person name="Jungbluth S."/>
            <person name="Walsh D.A."/>
            <person name="Denef V.J."/>
            <person name="McMahon K.D."/>
            <person name="Konstantinidis K.T."/>
            <person name="Eloe-Fadrosh E.A."/>
            <person name="Kyrpides N.C."/>
            <person name="Woyke T."/>
        </authorList>
    </citation>
    <scope>NUCLEOTIDE SEQUENCE</scope>
    <source>
        <strain evidence="1">GVMAG-M-3300009180-1</strain>
    </source>
</reference>
<accession>A0A6C0F7G6</accession>
<evidence type="ECO:0000313" key="1">
    <source>
        <dbReference type="EMBL" id="QHT35105.1"/>
    </source>
</evidence>
<dbReference type="EMBL" id="MN739013">
    <property type="protein sequence ID" value="QHT35105.1"/>
    <property type="molecule type" value="Genomic_DNA"/>
</dbReference>
<proteinExistence type="predicted"/>
<name>A0A6C0F7G6_9ZZZZ</name>